<feature type="transmembrane region" description="Helical" evidence="4">
    <location>
        <begin position="141"/>
        <end position="163"/>
    </location>
</feature>
<keyword evidence="4" id="KW-1133">Transmembrane helix</keyword>
<dbReference type="Gramene" id="OBART02G27170.1">
    <property type="protein sequence ID" value="OBART02G27170.1"/>
    <property type="gene ID" value="OBART02G27170"/>
</dbReference>
<accession>A0A0D3F8N4</accession>
<dbReference type="EnsemblPlants" id="OBART02G27170.1">
    <property type="protein sequence ID" value="OBART02G27170.1"/>
    <property type="gene ID" value="OBART02G27170"/>
</dbReference>
<keyword evidence="6" id="KW-1185">Reference proteome</keyword>
<evidence type="ECO:0000256" key="4">
    <source>
        <dbReference type="SAM" id="Phobius"/>
    </source>
</evidence>
<reference evidence="5" key="1">
    <citation type="journal article" date="2009" name="Rice">
        <title>De Novo Next Generation Sequencing of Plant Genomes.</title>
        <authorList>
            <person name="Rounsley S."/>
            <person name="Marri P.R."/>
            <person name="Yu Y."/>
            <person name="He R."/>
            <person name="Sisneros N."/>
            <person name="Goicoechea J.L."/>
            <person name="Lee S.J."/>
            <person name="Angelova A."/>
            <person name="Kudrna D."/>
            <person name="Luo M."/>
            <person name="Affourtit J."/>
            <person name="Desany B."/>
            <person name="Knight J."/>
            <person name="Niazi F."/>
            <person name="Egholm M."/>
            <person name="Wing R.A."/>
        </authorList>
    </citation>
    <scope>NUCLEOTIDE SEQUENCE [LARGE SCALE GENOMIC DNA]</scope>
    <source>
        <strain evidence="5">cv. IRGC 105608</strain>
    </source>
</reference>
<protein>
    <recommendedName>
        <fullName evidence="7">Late embryogenesis abundant protein LEA-2 subgroup domain-containing protein</fullName>
    </recommendedName>
</protein>
<evidence type="ECO:0000256" key="1">
    <source>
        <dbReference type="ARBA" id="ARBA00004370"/>
    </source>
</evidence>
<organism evidence="5">
    <name type="scientific">Oryza barthii</name>
    <dbReference type="NCBI Taxonomy" id="65489"/>
    <lineage>
        <taxon>Eukaryota</taxon>
        <taxon>Viridiplantae</taxon>
        <taxon>Streptophyta</taxon>
        <taxon>Embryophyta</taxon>
        <taxon>Tracheophyta</taxon>
        <taxon>Spermatophyta</taxon>
        <taxon>Magnoliopsida</taxon>
        <taxon>Liliopsida</taxon>
        <taxon>Poales</taxon>
        <taxon>Poaceae</taxon>
        <taxon>BOP clade</taxon>
        <taxon>Oryzoideae</taxon>
        <taxon>Oryzeae</taxon>
        <taxon>Oryzinae</taxon>
        <taxon>Oryza</taxon>
    </lineage>
</organism>
<dbReference type="PANTHER" id="PTHR31234:SF2">
    <property type="entry name" value="OS05G0199100 PROTEIN"/>
    <property type="match status" value="1"/>
</dbReference>
<evidence type="ECO:0000256" key="3">
    <source>
        <dbReference type="SAM" id="MobiDB-lite"/>
    </source>
</evidence>
<evidence type="ECO:0008006" key="7">
    <source>
        <dbReference type="Google" id="ProtNLM"/>
    </source>
</evidence>
<keyword evidence="2 4" id="KW-0472">Membrane</keyword>
<dbReference type="STRING" id="65489.A0A0D3F8N4"/>
<dbReference type="GO" id="GO:0098542">
    <property type="term" value="P:defense response to other organism"/>
    <property type="evidence" value="ECO:0007669"/>
    <property type="project" value="InterPro"/>
</dbReference>
<evidence type="ECO:0000313" key="6">
    <source>
        <dbReference type="Proteomes" id="UP000026960"/>
    </source>
</evidence>
<proteinExistence type="predicted"/>
<dbReference type="HOGENOM" id="CLU_045609_0_2_1"/>
<dbReference type="PANTHER" id="PTHR31234">
    <property type="entry name" value="LATE EMBRYOGENESIS ABUNDANT (LEA) HYDROXYPROLINE-RICH GLYCOPROTEIN FAMILY"/>
    <property type="match status" value="1"/>
</dbReference>
<reference evidence="5" key="2">
    <citation type="submission" date="2015-03" db="UniProtKB">
        <authorList>
            <consortium name="EnsemblPlants"/>
        </authorList>
    </citation>
    <scope>IDENTIFICATION</scope>
</reference>
<dbReference type="AlphaFoldDB" id="A0A0D3F8N4"/>
<name>A0A0D3F8N4_9ORYZ</name>
<comment type="subcellular location">
    <subcellularLocation>
        <location evidence="1">Membrane</location>
    </subcellularLocation>
</comment>
<evidence type="ECO:0000313" key="5">
    <source>
        <dbReference type="EnsemblPlants" id="OBART02G27170.1"/>
    </source>
</evidence>
<sequence length="392" mass="42021">MARHAKTDSDVTSLAPSSPPRSPRRPAYYVLSPAASHPDVVVASGGAGGGGGGVAAAEKMSFAGSTPAESPLHYHYHHSGAAVHHSRESSTGRLLFSDQLRSGAAAGVPWRRLAQGSGAGSVGDDDDDEGGLAGAASQWRCYALGAFAFVAVFAFFLLVLWGASKSYKPHVVVKSVVFETYHIQGGTDRTGVPTKMMSVNATVRLRFRNRGTFFSLHVTSTPFHLFYDDLTVATGHVRALSTTPTLAFLLVLLPEFAYAILNQQKGDLEWERNNTQRQAVASLAIGGHGVHMAEFYQPRRSGRVVTVSVVGKQVPLYGAGAELHSKPNNGRLGPAVVPVRMAFVLRARAHILGLLVRSKFYRRVLCRLDVREASLGKPVHGVAADCEYHDGR</sequence>
<dbReference type="eggNOG" id="ENOG502QV09">
    <property type="taxonomic scope" value="Eukaryota"/>
</dbReference>
<evidence type="ECO:0000256" key="2">
    <source>
        <dbReference type="ARBA" id="ARBA00023136"/>
    </source>
</evidence>
<dbReference type="InterPro" id="IPR044839">
    <property type="entry name" value="NDR1-like"/>
</dbReference>
<dbReference type="Proteomes" id="UP000026960">
    <property type="component" value="Chromosome 2"/>
</dbReference>
<dbReference type="PaxDb" id="65489-OBART02G27170.1"/>
<feature type="region of interest" description="Disordered" evidence="3">
    <location>
        <begin position="1"/>
        <end position="27"/>
    </location>
</feature>
<dbReference type="GO" id="GO:0005886">
    <property type="term" value="C:plasma membrane"/>
    <property type="evidence" value="ECO:0007669"/>
    <property type="project" value="TreeGrafter"/>
</dbReference>
<keyword evidence="4" id="KW-0812">Transmembrane</keyword>